<dbReference type="RefSeq" id="WP_422919102.1">
    <property type="nucleotide sequence ID" value="NZ_JAMZEJ010000003.1"/>
</dbReference>
<evidence type="ECO:0000313" key="1">
    <source>
        <dbReference type="EMBL" id="MCQ8240375.1"/>
    </source>
</evidence>
<gene>
    <name evidence="1" type="ORF">NFI88_05895</name>
</gene>
<dbReference type="Proteomes" id="UP001524547">
    <property type="component" value="Unassembled WGS sequence"/>
</dbReference>
<evidence type="ECO:0000313" key="2">
    <source>
        <dbReference type="Proteomes" id="UP001524547"/>
    </source>
</evidence>
<comment type="caution">
    <text evidence="1">The sequence shown here is derived from an EMBL/GenBank/DDBJ whole genome shotgun (WGS) entry which is preliminary data.</text>
</comment>
<reference evidence="1 2" key="1">
    <citation type="submission" date="2022-06" db="EMBL/GenBank/DDBJ databases">
        <title>Rhizosaccharibacter gen. nov. sp. nov. KSS12, endophytic bacteria isolated from sugarcane.</title>
        <authorList>
            <person name="Pitiwittayakul N."/>
        </authorList>
    </citation>
    <scope>NUCLEOTIDE SEQUENCE [LARGE SCALE GENOMIC DNA]</scope>
    <source>
        <strain evidence="1 2">KSS12</strain>
    </source>
</reference>
<name>A0ABT1VYC1_9PROT</name>
<proteinExistence type="predicted"/>
<organism evidence="1 2">
    <name type="scientific">Rhizosaccharibacter radicis</name>
    <dbReference type="NCBI Taxonomy" id="2782605"/>
    <lineage>
        <taxon>Bacteria</taxon>
        <taxon>Pseudomonadati</taxon>
        <taxon>Pseudomonadota</taxon>
        <taxon>Alphaproteobacteria</taxon>
        <taxon>Acetobacterales</taxon>
        <taxon>Acetobacteraceae</taxon>
        <taxon>Rhizosaccharibacter</taxon>
    </lineage>
</organism>
<sequence>MNKAEHDRDAAELEAQLRKTVIGRSVRCGAVIRNFFGRGFAALASSCEVVMQGPPTRWLVCLNDGPGALSFRSGRWADRVSMEDIARFDHDECEGG</sequence>
<accession>A0ABT1VYC1</accession>
<keyword evidence="2" id="KW-1185">Reference proteome</keyword>
<dbReference type="EMBL" id="JAMZEJ010000003">
    <property type="protein sequence ID" value="MCQ8240375.1"/>
    <property type="molecule type" value="Genomic_DNA"/>
</dbReference>
<protein>
    <submittedName>
        <fullName evidence="1">Uncharacterized protein</fullName>
    </submittedName>
</protein>